<feature type="transmembrane region" description="Helical" evidence="4">
    <location>
        <begin position="55"/>
        <end position="76"/>
    </location>
</feature>
<gene>
    <name evidence="6" type="ORF">EV356DRAFT_518693</name>
</gene>
<reference evidence="6" key="1">
    <citation type="journal article" date="2020" name="Stud. Mycol.">
        <title>101 Dothideomycetes genomes: a test case for predicting lifestyles and emergence of pathogens.</title>
        <authorList>
            <person name="Haridas S."/>
            <person name="Albert R."/>
            <person name="Binder M."/>
            <person name="Bloem J."/>
            <person name="Labutti K."/>
            <person name="Salamov A."/>
            <person name="Andreopoulos B."/>
            <person name="Baker S."/>
            <person name="Barry K."/>
            <person name="Bills G."/>
            <person name="Bluhm B."/>
            <person name="Cannon C."/>
            <person name="Castanera R."/>
            <person name="Culley D."/>
            <person name="Daum C."/>
            <person name="Ezra D."/>
            <person name="Gonzalez J."/>
            <person name="Henrissat B."/>
            <person name="Kuo A."/>
            <person name="Liang C."/>
            <person name="Lipzen A."/>
            <person name="Lutzoni F."/>
            <person name="Magnuson J."/>
            <person name="Mondo S."/>
            <person name="Nolan M."/>
            <person name="Ohm R."/>
            <person name="Pangilinan J."/>
            <person name="Park H.-J."/>
            <person name="Ramirez L."/>
            <person name="Alfaro M."/>
            <person name="Sun H."/>
            <person name="Tritt A."/>
            <person name="Yoshinaga Y."/>
            <person name="Zwiers L.-H."/>
            <person name="Turgeon B."/>
            <person name="Goodwin S."/>
            <person name="Spatafora J."/>
            <person name="Crous P."/>
            <person name="Grigoriev I."/>
        </authorList>
    </citation>
    <scope>NUCLEOTIDE SEQUENCE</scope>
    <source>
        <strain evidence="6">Tuck. ex Michener</strain>
    </source>
</reference>
<feature type="region of interest" description="Disordered" evidence="3">
    <location>
        <begin position="327"/>
        <end position="346"/>
    </location>
</feature>
<keyword evidence="7" id="KW-1185">Reference proteome</keyword>
<dbReference type="PANTHER" id="PTHR43702">
    <property type="entry name" value="L-FUCOSE-PROTON SYMPORTER"/>
    <property type="match status" value="1"/>
</dbReference>
<feature type="transmembrane region" description="Helical" evidence="4">
    <location>
        <begin position="96"/>
        <end position="117"/>
    </location>
</feature>
<feature type="transmembrane region" description="Helical" evidence="4">
    <location>
        <begin position="733"/>
        <end position="754"/>
    </location>
</feature>
<dbReference type="EMBL" id="ML991829">
    <property type="protein sequence ID" value="KAF2231226.1"/>
    <property type="molecule type" value="Genomic_DNA"/>
</dbReference>
<dbReference type="Pfam" id="PF07690">
    <property type="entry name" value="MFS_1"/>
    <property type="match status" value="1"/>
</dbReference>
<keyword evidence="4" id="KW-0812">Transmembrane</keyword>
<dbReference type="OrthoDB" id="546893at2759"/>
<accession>A0A6A6GZH4</accession>
<feature type="transmembrane region" description="Helical" evidence="4">
    <location>
        <begin position="17"/>
        <end position="35"/>
    </location>
</feature>
<evidence type="ECO:0000313" key="7">
    <source>
        <dbReference type="Proteomes" id="UP000800092"/>
    </source>
</evidence>
<evidence type="ECO:0000259" key="5">
    <source>
        <dbReference type="Pfam" id="PF20684"/>
    </source>
</evidence>
<dbReference type="GO" id="GO:0022857">
    <property type="term" value="F:transmembrane transporter activity"/>
    <property type="evidence" value="ECO:0007669"/>
    <property type="project" value="InterPro"/>
</dbReference>
<dbReference type="GO" id="GO:0005886">
    <property type="term" value="C:plasma membrane"/>
    <property type="evidence" value="ECO:0007669"/>
    <property type="project" value="UniProtKB-SubCell"/>
</dbReference>
<evidence type="ECO:0000313" key="6">
    <source>
        <dbReference type="EMBL" id="KAF2231226.1"/>
    </source>
</evidence>
<feature type="transmembrane region" description="Helical" evidence="4">
    <location>
        <begin position="506"/>
        <end position="532"/>
    </location>
</feature>
<dbReference type="InterPro" id="IPR011701">
    <property type="entry name" value="MFS"/>
</dbReference>
<evidence type="ECO:0000256" key="1">
    <source>
        <dbReference type="ARBA" id="ARBA00004429"/>
    </source>
</evidence>
<name>A0A6A6GZH4_VIRVR</name>
<dbReference type="AlphaFoldDB" id="A0A6A6GZH4"/>
<feature type="transmembrane region" description="Helical" evidence="4">
    <location>
        <begin position="766"/>
        <end position="785"/>
    </location>
</feature>
<dbReference type="Gene3D" id="1.20.1250.20">
    <property type="entry name" value="MFS general substrate transporter like domains"/>
    <property type="match status" value="2"/>
</dbReference>
<evidence type="ECO:0000256" key="2">
    <source>
        <dbReference type="ARBA" id="ARBA00022475"/>
    </source>
</evidence>
<dbReference type="PANTHER" id="PTHR43702:SF13">
    <property type="entry name" value="MONOSACCHARIDE TRANSPORTER, PUTATIVE (AFU_ORTHOLOGUE AFUA_4G06630)-RELATED"/>
    <property type="match status" value="1"/>
</dbReference>
<feature type="transmembrane region" description="Helical" evidence="4">
    <location>
        <begin position="129"/>
        <end position="151"/>
    </location>
</feature>
<feature type="transmembrane region" description="Helical" evidence="4">
    <location>
        <begin position="412"/>
        <end position="433"/>
    </location>
</feature>
<feature type="transmembrane region" description="Helical" evidence="4">
    <location>
        <begin position="707"/>
        <end position="727"/>
    </location>
</feature>
<protein>
    <submittedName>
        <fullName evidence="6">MFS general substrate transporter</fullName>
    </submittedName>
</protein>
<organism evidence="6 7">
    <name type="scientific">Viridothelium virens</name>
    <name type="common">Speckled blister lichen</name>
    <name type="synonym">Trypethelium virens</name>
    <dbReference type="NCBI Taxonomy" id="1048519"/>
    <lineage>
        <taxon>Eukaryota</taxon>
        <taxon>Fungi</taxon>
        <taxon>Dikarya</taxon>
        <taxon>Ascomycota</taxon>
        <taxon>Pezizomycotina</taxon>
        <taxon>Dothideomycetes</taxon>
        <taxon>Dothideomycetes incertae sedis</taxon>
        <taxon>Trypetheliales</taxon>
        <taxon>Trypetheliaceae</taxon>
        <taxon>Viridothelium</taxon>
    </lineage>
</organism>
<feature type="transmembrane region" description="Helical" evidence="4">
    <location>
        <begin position="453"/>
        <end position="474"/>
    </location>
</feature>
<dbReference type="SUPFAM" id="SSF103473">
    <property type="entry name" value="MFS general substrate transporter"/>
    <property type="match status" value="1"/>
</dbReference>
<dbReference type="InterPro" id="IPR036259">
    <property type="entry name" value="MFS_trans_sf"/>
</dbReference>
<sequence>MAGGPLDSGPVASRTDVVLAVTTAMVACSFVFVSLRMVSRIGIVHRVSWDDYFMVLAWILAFGLSFSICYGTSVGLGKHEIDVPESSRRPLQKSEYAFSVIYNPALMATKTSILVFYLSLSKVQKVFRWFTIGTLLVVNLAGIALTFLNVFQCRPVGAAFDAAPPSSAHCVDIIGVYLSSSPVNISTDLAILFLPMPILTAMQLPKKQKIILIVTFGFGIFVAAIDVVRIAYLENAALSRFTEVTQHQSSSRNSEEDDFSWYASLSYMWSAVEVNLGIMCGCVPGLKPLVSRFLPHLLRDPGETSRKSSTTTGIEALDFTASQRIPSVSTPSIQARRTPPNATASQSDEPVAIMDFLTTPDMTELPEVHHFQRSETAMTNTTGYTAPATPNFFDFVNMKRKKSMVYMTNKESLFPVLMVTFLFLIWGFAYGLLDVLNSQFQLVARMSPGMTVGLHSAYYAGYLVAPLTFGRLVLRYWGFKACYTVGLVIYAIGTLVFWPASVLTSFPAFLVSNFIVGLGLSTLEIAANPFIALCGPQQYGEIRLNFSQGVQATGTIFAPLLANKVLFRNVFNAPSLIDVQWTYLSIALFMALLAFAYHYLPLPEATDAELADIAERSDYANDATFELWRPGSSPLTVKVLYITFALAVFSQFCYVGGQESVSTSFSSYMSQVNPSLNTINHQAIGHTAFAVGRFLAAFAGFFMKPRWILLFCYAGAVLFTALCMNFSGATPAALIIIVYLFEGPLFSLIFTTGLRGMGARTKDASALLTAAISGGAVFPPIMYAVSKSRGAQYSFCIVVAAFAAGVLLPLWINGDGRARRQVDHSKEERVLGRHTRHNEGHSAISSFEDYCRASDKKVKRWSDKIKRCSWKSGSDGGERNMVEHIEGRPVRRDG</sequence>
<feature type="transmembrane region" description="Helical" evidence="4">
    <location>
        <begin position="791"/>
        <end position="812"/>
    </location>
</feature>
<dbReference type="InterPro" id="IPR050375">
    <property type="entry name" value="MFS_TsgA-like"/>
</dbReference>
<feature type="transmembrane region" description="Helical" evidence="4">
    <location>
        <begin position="211"/>
        <end position="232"/>
    </location>
</feature>
<comment type="subcellular location">
    <subcellularLocation>
        <location evidence="1">Cell inner membrane</location>
        <topology evidence="1">Multi-pass membrane protein</topology>
    </subcellularLocation>
</comment>
<evidence type="ECO:0000256" key="4">
    <source>
        <dbReference type="SAM" id="Phobius"/>
    </source>
</evidence>
<feature type="transmembrane region" description="Helical" evidence="4">
    <location>
        <begin position="683"/>
        <end position="702"/>
    </location>
</feature>
<feature type="compositionally biased region" description="Basic and acidic residues" evidence="3">
    <location>
        <begin position="876"/>
        <end position="894"/>
    </location>
</feature>
<dbReference type="InterPro" id="IPR049326">
    <property type="entry name" value="Rhodopsin_dom_fungi"/>
</dbReference>
<keyword evidence="2" id="KW-1003">Cell membrane</keyword>
<feature type="transmembrane region" description="Helical" evidence="4">
    <location>
        <begin position="481"/>
        <end position="500"/>
    </location>
</feature>
<proteinExistence type="predicted"/>
<evidence type="ECO:0000256" key="3">
    <source>
        <dbReference type="SAM" id="MobiDB-lite"/>
    </source>
</evidence>
<dbReference type="Pfam" id="PF20684">
    <property type="entry name" value="Fung_rhodopsin"/>
    <property type="match status" value="1"/>
</dbReference>
<feature type="domain" description="Rhodopsin" evidence="5">
    <location>
        <begin position="35"/>
        <end position="292"/>
    </location>
</feature>
<feature type="region of interest" description="Disordered" evidence="3">
    <location>
        <begin position="871"/>
        <end position="894"/>
    </location>
</feature>
<feature type="transmembrane region" description="Helical" evidence="4">
    <location>
        <begin position="581"/>
        <end position="600"/>
    </location>
</feature>
<keyword evidence="4" id="KW-1133">Transmembrane helix</keyword>
<keyword evidence="4" id="KW-0472">Membrane</keyword>
<dbReference type="Proteomes" id="UP000800092">
    <property type="component" value="Unassembled WGS sequence"/>
</dbReference>